<protein>
    <submittedName>
        <fullName evidence="4">Lytic transglycosylase domain-containing protein</fullName>
    </submittedName>
</protein>
<dbReference type="Pfam" id="PF01464">
    <property type="entry name" value="SLT"/>
    <property type="match status" value="1"/>
</dbReference>
<dbReference type="PANTHER" id="PTHR37423:SF2">
    <property type="entry name" value="MEMBRANE-BOUND LYTIC MUREIN TRANSGLYCOSYLASE C"/>
    <property type="match status" value="1"/>
</dbReference>
<comment type="similarity">
    <text evidence="1">Belongs to the transglycosylase Slt family.</text>
</comment>
<dbReference type="GO" id="GO:0000270">
    <property type="term" value="P:peptidoglycan metabolic process"/>
    <property type="evidence" value="ECO:0007669"/>
    <property type="project" value="InterPro"/>
</dbReference>
<dbReference type="PANTHER" id="PTHR37423">
    <property type="entry name" value="SOLUBLE LYTIC MUREIN TRANSGLYCOSYLASE-RELATED"/>
    <property type="match status" value="1"/>
</dbReference>
<keyword evidence="2" id="KW-0812">Transmembrane</keyword>
<dbReference type="RefSeq" id="WP_185691352.1">
    <property type="nucleotide sequence ID" value="NZ_JACHVA010000028.1"/>
</dbReference>
<dbReference type="AlphaFoldDB" id="A0A7X1AV65"/>
<evidence type="ECO:0000256" key="2">
    <source>
        <dbReference type="SAM" id="Phobius"/>
    </source>
</evidence>
<dbReference type="EMBL" id="JACHVA010000028">
    <property type="protein sequence ID" value="MBC2600610.1"/>
    <property type="molecule type" value="Genomic_DNA"/>
</dbReference>
<dbReference type="PROSITE" id="PS00922">
    <property type="entry name" value="TRANSGLYCOSYLASE"/>
    <property type="match status" value="1"/>
</dbReference>
<keyword evidence="5" id="KW-1185">Reference proteome</keyword>
<feature type="domain" description="Transglycosylase SLT" evidence="3">
    <location>
        <begin position="202"/>
        <end position="300"/>
    </location>
</feature>
<gene>
    <name evidence="4" type="ORF">H5P30_02315</name>
</gene>
<accession>A0A7X1AV65</accession>
<dbReference type="SUPFAM" id="SSF53955">
    <property type="entry name" value="Lysozyme-like"/>
    <property type="match status" value="1"/>
</dbReference>
<dbReference type="Proteomes" id="UP000525652">
    <property type="component" value="Unassembled WGS sequence"/>
</dbReference>
<sequence>MHHLARLSCYFRAKVLVHGMIFGIRALGLSFFSLSSLSLLGQTPEISREQVDQVVDLALDMGQAWQNGELPDLAFTPDELQGLATQLQTALESNQLDDLASFEAMIPQMMLALSQTENGRHYVAWLLQRYDYAVVANWSRQEAAEVVEQSETQPTPEQVEEFRDDYVMDLRVWRHRIAERQAPQPAPGLLPLVKGKFAEKGVPTELIWLAEVESSFDPEAISPVGAKGLFQFMPATAEWMGLEVTPDDERVNASKSASAAAKYLRYLYGRFESWPLVFAAYNAGEGRVRRLMREQSATDFNGIAAVLPSETRMYVPKVLATIELREGVNPSQIAAPSE</sequence>
<dbReference type="Gene3D" id="1.10.530.10">
    <property type="match status" value="1"/>
</dbReference>
<proteinExistence type="inferred from homology"/>
<dbReference type="InterPro" id="IPR000189">
    <property type="entry name" value="Transglyc_AS"/>
</dbReference>
<keyword evidence="2" id="KW-1133">Transmembrane helix</keyword>
<reference evidence="4 5" key="1">
    <citation type="submission" date="2020-07" db="EMBL/GenBank/DDBJ databases">
        <authorList>
            <person name="Feng X."/>
        </authorList>
    </citation>
    <scope>NUCLEOTIDE SEQUENCE [LARGE SCALE GENOMIC DNA]</scope>
    <source>
        <strain evidence="4 5">JCM14086</strain>
    </source>
</reference>
<evidence type="ECO:0000259" key="3">
    <source>
        <dbReference type="Pfam" id="PF01464"/>
    </source>
</evidence>
<evidence type="ECO:0000313" key="5">
    <source>
        <dbReference type="Proteomes" id="UP000525652"/>
    </source>
</evidence>
<dbReference type="GO" id="GO:0016020">
    <property type="term" value="C:membrane"/>
    <property type="evidence" value="ECO:0007669"/>
    <property type="project" value="InterPro"/>
</dbReference>
<dbReference type="CDD" id="cd16894">
    <property type="entry name" value="MltD-like"/>
    <property type="match status" value="1"/>
</dbReference>
<organism evidence="4 5">
    <name type="scientific">Puniceicoccus vermicola</name>
    <dbReference type="NCBI Taxonomy" id="388746"/>
    <lineage>
        <taxon>Bacteria</taxon>
        <taxon>Pseudomonadati</taxon>
        <taxon>Verrucomicrobiota</taxon>
        <taxon>Opitutia</taxon>
        <taxon>Puniceicoccales</taxon>
        <taxon>Puniceicoccaceae</taxon>
        <taxon>Puniceicoccus</taxon>
    </lineage>
</organism>
<keyword evidence="2" id="KW-0472">Membrane</keyword>
<comment type="caution">
    <text evidence="4">The sequence shown here is derived from an EMBL/GenBank/DDBJ whole genome shotgun (WGS) entry which is preliminary data.</text>
</comment>
<dbReference type="GO" id="GO:0008933">
    <property type="term" value="F:peptidoglycan lytic transglycosylase activity"/>
    <property type="evidence" value="ECO:0007669"/>
    <property type="project" value="InterPro"/>
</dbReference>
<dbReference type="InterPro" id="IPR023346">
    <property type="entry name" value="Lysozyme-like_dom_sf"/>
</dbReference>
<name>A0A7X1AV65_9BACT</name>
<feature type="transmembrane region" description="Helical" evidence="2">
    <location>
        <begin position="20"/>
        <end position="40"/>
    </location>
</feature>
<evidence type="ECO:0000313" key="4">
    <source>
        <dbReference type="EMBL" id="MBC2600610.1"/>
    </source>
</evidence>
<dbReference type="InterPro" id="IPR008258">
    <property type="entry name" value="Transglycosylase_SLT_dom_1"/>
</dbReference>
<evidence type="ECO:0000256" key="1">
    <source>
        <dbReference type="ARBA" id="ARBA00007734"/>
    </source>
</evidence>